<sequence length="114" mass="12112">MFASVSDCAEYCALIEYYAAEGAVLEARRGRLRNALVHGNPASFAIVESVREHAEFLSGTALNLGLESYVEGAVPAVALAKRTDEFTAMQAGQDAAGYWRARLTAEPATSANPS</sequence>
<evidence type="ECO:0000313" key="1">
    <source>
        <dbReference type="EMBL" id="GAA4846014.1"/>
    </source>
</evidence>
<reference evidence="2" key="1">
    <citation type="journal article" date="2019" name="Int. J. Syst. Evol. Microbiol.">
        <title>The Global Catalogue of Microorganisms (GCM) 10K type strain sequencing project: providing services to taxonomists for standard genome sequencing and annotation.</title>
        <authorList>
            <consortium name="The Broad Institute Genomics Platform"/>
            <consortium name="The Broad Institute Genome Sequencing Center for Infectious Disease"/>
            <person name="Wu L."/>
            <person name="Ma J."/>
        </authorList>
    </citation>
    <scope>NUCLEOTIDE SEQUENCE [LARGE SCALE GENOMIC DNA]</scope>
    <source>
        <strain evidence="2">JCM 13006</strain>
    </source>
</reference>
<proteinExistence type="predicted"/>
<protein>
    <submittedName>
        <fullName evidence="1">Uncharacterized protein</fullName>
    </submittedName>
</protein>
<keyword evidence="2" id="KW-1185">Reference proteome</keyword>
<name>A0ABP9DI40_9ACTN</name>
<dbReference type="Proteomes" id="UP001501752">
    <property type="component" value="Unassembled WGS sequence"/>
</dbReference>
<comment type="caution">
    <text evidence="1">The sequence shown here is derived from an EMBL/GenBank/DDBJ whole genome shotgun (WGS) entry which is preliminary data.</text>
</comment>
<dbReference type="EMBL" id="BAABIS010000001">
    <property type="protein sequence ID" value="GAA4846014.1"/>
    <property type="molecule type" value="Genomic_DNA"/>
</dbReference>
<organism evidence="1 2">
    <name type="scientific">Kitasatospora terrestris</name>
    <dbReference type="NCBI Taxonomy" id="258051"/>
    <lineage>
        <taxon>Bacteria</taxon>
        <taxon>Bacillati</taxon>
        <taxon>Actinomycetota</taxon>
        <taxon>Actinomycetes</taxon>
        <taxon>Kitasatosporales</taxon>
        <taxon>Streptomycetaceae</taxon>
        <taxon>Kitasatospora</taxon>
    </lineage>
</organism>
<dbReference type="RefSeq" id="WP_345696721.1">
    <property type="nucleotide sequence ID" value="NZ_BAABIS010000001.1"/>
</dbReference>
<gene>
    <name evidence="1" type="ORF">GCM10023235_23260</name>
</gene>
<accession>A0ABP9DI40</accession>
<evidence type="ECO:0000313" key="2">
    <source>
        <dbReference type="Proteomes" id="UP001501752"/>
    </source>
</evidence>